<feature type="domain" description="Type II secretion system protein GspF" evidence="9">
    <location>
        <begin position="67"/>
        <end position="189"/>
    </location>
</feature>
<proteinExistence type="inferred from homology"/>
<comment type="similarity">
    <text evidence="2">Belongs to the GSP F family.</text>
</comment>
<comment type="caution">
    <text evidence="10">The sequence shown here is derived from an EMBL/GenBank/DDBJ whole genome shotgun (WGS) entry which is preliminary data.</text>
</comment>
<dbReference type="PRINTS" id="PR00812">
    <property type="entry name" value="BCTERIALGSPF"/>
</dbReference>
<gene>
    <name evidence="10" type="ORF">A3I18_01475</name>
</gene>
<name>A0A1F5ESV1_9BACT</name>
<dbReference type="InterPro" id="IPR042094">
    <property type="entry name" value="T2SS_GspF_sf"/>
</dbReference>
<dbReference type="AlphaFoldDB" id="A0A1F5ESV1"/>
<keyword evidence="7 8" id="KW-0472">Membrane</keyword>
<evidence type="ECO:0000259" key="9">
    <source>
        <dbReference type="Pfam" id="PF00482"/>
    </source>
</evidence>
<accession>A0A1F5ESV1</accession>
<protein>
    <recommendedName>
        <fullName evidence="9">Type II secretion system protein GspF domain-containing protein</fullName>
    </recommendedName>
</protein>
<reference evidence="10 11" key="1">
    <citation type="journal article" date="2016" name="Nat. Commun.">
        <title>Thousands of microbial genomes shed light on interconnected biogeochemical processes in an aquifer system.</title>
        <authorList>
            <person name="Anantharaman K."/>
            <person name="Brown C.T."/>
            <person name="Hug L.A."/>
            <person name="Sharon I."/>
            <person name="Castelle C.J."/>
            <person name="Probst A.J."/>
            <person name="Thomas B.C."/>
            <person name="Singh A."/>
            <person name="Wilkins M.J."/>
            <person name="Karaoz U."/>
            <person name="Brodie E.L."/>
            <person name="Williams K.H."/>
            <person name="Hubbard S.S."/>
            <person name="Banfield J.F."/>
        </authorList>
    </citation>
    <scope>NUCLEOTIDE SEQUENCE [LARGE SCALE GENOMIC DNA]</scope>
</reference>
<dbReference type="Gene3D" id="1.20.81.30">
    <property type="entry name" value="Type II secretion system (T2SS), domain F"/>
    <property type="match status" value="2"/>
</dbReference>
<dbReference type="Proteomes" id="UP000186545">
    <property type="component" value="Unassembled WGS sequence"/>
</dbReference>
<evidence type="ECO:0000256" key="3">
    <source>
        <dbReference type="ARBA" id="ARBA00022475"/>
    </source>
</evidence>
<evidence type="ECO:0000256" key="6">
    <source>
        <dbReference type="ARBA" id="ARBA00022989"/>
    </source>
</evidence>
<dbReference type="EMBL" id="MFAD01000015">
    <property type="protein sequence ID" value="OGD70445.1"/>
    <property type="molecule type" value="Genomic_DNA"/>
</dbReference>
<sequence>MLFKYKVLDKSGATKEGQIDAVNPDVAITSLQNRGFTIVSVEQADKNVFGDVAIFERVSNKDIVILSRQISTLFEAQVSVLRVFRLLAAESESPILRKKLAIIADDLQGGSSISQALAKHPKIFSTFYVNMVRAGEESGKLNETFLYLANHLDRSYELTSKAKSALVYPSFVMVVFAVVMILMFTMVIPKLSAILLESGAEIPFFTKIVMGISDFLINYGLFLMIGLIIGSYFLVRYGTTKAGKASFSKFKISIPYLGNLYRKLYLTRIASNMNTMLMSGVPIIKVIENTADVVDNEIYRGILMTAAEEVRAGKSVSDSLVGYDEIPNIMIQMIKIGEETGEMGMILETLSKFYEREVNNSVDALVSLIEPAM</sequence>
<dbReference type="InterPro" id="IPR003004">
    <property type="entry name" value="GspF/PilC"/>
</dbReference>
<evidence type="ECO:0000313" key="11">
    <source>
        <dbReference type="Proteomes" id="UP000186545"/>
    </source>
</evidence>
<dbReference type="Pfam" id="PF00482">
    <property type="entry name" value="T2SSF"/>
    <property type="match status" value="2"/>
</dbReference>
<dbReference type="PANTHER" id="PTHR30012">
    <property type="entry name" value="GENERAL SECRETION PATHWAY PROTEIN"/>
    <property type="match status" value="1"/>
</dbReference>
<feature type="transmembrane region" description="Helical" evidence="8">
    <location>
        <begin position="165"/>
        <end position="188"/>
    </location>
</feature>
<evidence type="ECO:0000256" key="4">
    <source>
        <dbReference type="ARBA" id="ARBA00022519"/>
    </source>
</evidence>
<comment type="subcellular location">
    <subcellularLocation>
        <location evidence="1">Cell inner membrane</location>
        <topology evidence="1">Multi-pass membrane protein</topology>
    </subcellularLocation>
</comment>
<evidence type="ECO:0000256" key="1">
    <source>
        <dbReference type="ARBA" id="ARBA00004429"/>
    </source>
</evidence>
<feature type="transmembrane region" description="Helical" evidence="8">
    <location>
        <begin position="208"/>
        <end position="235"/>
    </location>
</feature>
<feature type="non-terminal residue" evidence="10">
    <location>
        <position position="373"/>
    </location>
</feature>
<dbReference type="FunFam" id="1.20.81.30:FF:000001">
    <property type="entry name" value="Type II secretion system protein F"/>
    <property type="match status" value="1"/>
</dbReference>
<dbReference type="GO" id="GO:0005886">
    <property type="term" value="C:plasma membrane"/>
    <property type="evidence" value="ECO:0007669"/>
    <property type="project" value="UniProtKB-SubCell"/>
</dbReference>
<feature type="domain" description="Type II secretion system protein GspF" evidence="9">
    <location>
        <begin position="271"/>
        <end position="373"/>
    </location>
</feature>
<evidence type="ECO:0000256" key="8">
    <source>
        <dbReference type="SAM" id="Phobius"/>
    </source>
</evidence>
<dbReference type="PANTHER" id="PTHR30012:SF0">
    <property type="entry name" value="TYPE II SECRETION SYSTEM PROTEIN F-RELATED"/>
    <property type="match status" value="1"/>
</dbReference>
<evidence type="ECO:0000256" key="5">
    <source>
        <dbReference type="ARBA" id="ARBA00022692"/>
    </source>
</evidence>
<evidence type="ECO:0000256" key="2">
    <source>
        <dbReference type="ARBA" id="ARBA00005745"/>
    </source>
</evidence>
<keyword evidence="3" id="KW-1003">Cell membrane</keyword>
<keyword evidence="4" id="KW-0997">Cell inner membrane</keyword>
<keyword evidence="5 8" id="KW-0812">Transmembrane</keyword>
<dbReference type="InterPro" id="IPR018076">
    <property type="entry name" value="T2SS_GspF_dom"/>
</dbReference>
<evidence type="ECO:0000313" key="10">
    <source>
        <dbReference type="EMBL" id="OGD70445.1"/>
    </source>
</evidence>
<organism evidence="10 11">
    <name type="scientific">Candidatus Campbellbacteria bacterium RIFCSPLOWO2_02_FULL_35_11</name>
    <dbReference type="NCBI Taxonomy" id="1797581"/>
    <lineage>
        <taxon>Bacteria</taxon>
        <taxon>Candidatus Campbelliibacteriota</taxon>
    </lineage>
</organism>
<evidence type="ECO:0000256" key="7">
    <source>
        <dbReference type="ARBA" id="ARBA00023136"/>
    </source>
</evidence>
<keyword evidence="6 8" id="KW-1133">Transmembrane helix</keyword>